<evidence type="ECO:0000313" key="2">
    <source>
        <dbReference type="Proteomes" id="UP001189429"/>
    </source>
</evidence>
<evidence type="ECO:0000313" key="1">
    <source>
        <dbReference type="EMBL" id="CAK0848715.1"/>
    </source>
</evidence>
<sequence>MQSGTHAVLPFTAVNGPWTTERLAKTIPAFISALLKKLGKASGDANPLHVLANISYGLQTRQELGWPPLQRYPFCGPPAKEDKRAAASAAKVIAKRFAEFRGDLVGPYIGPYLETTLSRVAGGEKNPSKIMAQAVSYVETCLA</sequence>
<name>A0ABN9TU14_9DINO</name>
<reference evidence="1" key="1">
    <citation type="submission" date="2023-10" db="EMBL/GenBank/DDBJ databases">
        <authorList>
            <person name="Chen Y."/>
            <person name="Shah S."/>
            <person name="Dougan E. K."/>
            <person name="Thang M."/>
            <person name="Chan C."/>
        </authorList>
    </citation>
    <scope>NUCLEOTIDE SEQUENCE [LARGE SCALE GENOMIC DNA]</scope>
</reference>
<comment type="caution">
    <text evidence="1">The sequence shown here is derived from an EMBL/GenBank/DDBJ whole genome shotgun (WGS) entry which is preliminary data.</text>
</comment>
<gene>
    <name evidence="1" type="ORF">PCOR1329_LOCUS41604</name>
</gene>
<keyword evidence="2" id="KW-1185">Reference proteome</keyword>
<accession>A0ABN9TU14</accession>
<protein>
    <submittedName>
        <fullName evidence="1">Uncharacterized protein</fullName>
    </submittedName>
</protein>
<proteinExistence type="predicted"/>
<organism evidence="1 2">
    <name type="scientific">Prorocentrum cordatum</name>
    <dbReference type="NCBI Taxonomy" id="2364126"/>
    <lineage>
        <taxon>Eukaryota</taxon>
        <taxon>Sar</taxon>
        <taxon>Alveolata</taxon>
        <taxon>Dinophyceae</taxon>
        <taxon>Prorocentrales</taxon>
        <taxon>Prorocentraceae</taxon>
        <taxon>Prorocentrum</taxon>
    </lineage>
</organism>
<dbReference type="Proteomes" id="UP001189429">
    <property type="component" value="Unassembled WGS sequence"/>
</dbReference>
<dbReference type="EMBL" id="CAUYUJ010015004">
    <property type="protein sequence ID" value="CAK0848715.1"/>
    <property type="molecule type" value="Genomic_DNA"/>
</dbReference>